<name>A0A5C3KDB5_COPMA</name>
<dbReference type="InterPro" id="IPR011032">
    <property type="entry name" value="GroES-like_sf"/>
</dbReference>
<dbReference type="Gene3D" id="3.40.50.720">
    <property type="entry name" value="NAD(P)-binding Rossmann-like Domain"/>
    <property type="match status" value="1"/>
</dbReference>
<dbReference type="Pfam" id="PF08240">
    <property type="entry name" value="ADH_N"/>
    <property type="match status" value="1"/>
</dbReference>
<sequence length="346" mass="36459">MLPETQKAITLENKEGDLAVRTIPVLHPGKGEVLVKVQAAALNPVDWKMRRFGLFVAEYPSFIGSDIAGEVVEIGDGVTDLVTGDKVVLAGEFSDARKGSAGLQQYAIADVLTLAKIPPNITTVQAASVPVGFSAAYVALYNSAPHGLGYESPITARGKCSGTPIVVLGGSSSVGQYVIQLANLSGFSPIVAIASLKHAKYIKSLGATDVVDRSLPGDTLKAEVKAKVGRENINIVFDAISSAETQQLALDLVAPGGTLIITIPPLVKSEDKKIIMTEAKKSVPRNVGLLRNMYTKLEEWLLSGDIKPNQVETLPGGLNGVPDGLSRLEKGQVSALKLVALPQETF</sequence>
<dbReference type="SMART" id="SM00829">
    <property type="entry name" value="PKS_ER"/>
    <property type="match status" value="1"/>
</dbReference>
<feature type="domain" description="Enoyl reductase (ER)" evidence="1">
    <location>
        <begin position="16"/>
        <end position="336"/>
    </location>
</feature>
<keyword evidence="3" id="KW-1185">Reference proteome</keyword>
<protein>
    <submittedName>
        <fullName evidence="2">GroES-like protein</fullName>
    </submittedName>
</protein>
<reference evidence="2 3" key="1">
    <citation type="journal article" date="2019" name="Nat. Ecol. Evol.">
        <title>Megaphylogeny resolves global patterns of mushroom evolution.</title>
        <authorList>
            <person name="Varga T."/>
            <person name="Krizsan K."/>
            <person name="Foldi C."/>
            <person name="Dima B."/>
            <person name="Sanchez-Garcia M."/>
            <person name="Sanchez-Ramirez S."/>
            <person name="Szollosi G.J."/>
            <person name="Szarkandi J.G."/>
            <person name="Papp V."/>
            <person name="Albert L."/>
            <person name="Andreopoulos W."/>
            <person name="Angelini C."/>
            <person name="Antonin V."/>
            <person name="Barry K.W."/>
            <person name="Bougher N.L."/>
            <person name="Buchanan P."/>
            <person name="Buyck B."/>
            <person name="Bense V."/>
            <person name="Catcheside P."/>
            <person name="Chovatia M."/>
            <person name="Cooper J."/>
            <person name="Damon W."/>
            <person name="Desjardin D."/>
            <person name="Finy P."/>
            <person name="Geml J."/>
            <person name="Haridas S."/>
            <person name="Hughes K."/>
            <person name="Justo A."/>
            <person name="Karasinski D."/>
            <person name="Kautmanova I."/>
            <person name="Kiss B."/>
            <person name="Kocsube S."/>
            <person name="Kotiranta H."/>
            <person name="LaButti K.M."/>
            <person name="Lechner B.E."/>
            <person name="Liimatainen K."/>
            <person name="Lipzen A."/>
            <person name="Lukacs Z."/>
            <person name="Mihaltcheva S."/>
            <person name="Morgado L.N."/>
            <person name="Niskanen T."/>
            <person name="Noordeloos M.E."/>
            <person name="Ohm R.A."/>
            <person name="Ortiz-Santana B."/>
            <person name="Ovrebo C."/>
            <person name="Racz N."/>
            <person name="Riley R."/>
            <person name="Savchenko A."/>
            <person name="Shiryaev A."/>
            <person name="Soop K."/>
            <person name="Spirin V."/>
            <person name="Szebenyi C."/>
            <person name="Tomsovsky M."/>
            <person name="Tulloss R.E."/>
            <person name="Uehling J."/>
            <person name="Grigoriev I.V."/>
            <person name="Vagvolgyi C."/>
            <person name="Papp T."/>
            <person name="Martin F.M."/>
            <person name="Miettinen O."/>
            <person name="Hibbett D.S."/>
            <person name="Nagy L.G."/>
        </authorList>
    </citation>
    <scope>NUCLEOTIDE SEQUENCE [LARGE SCALE GENOMIC DNA]</scope>
    <source>
        <strain evidence="2 3">CBS 121175</strain>
    </source>
</reference>
<proteinExistence type="predicted"/>
<dbReference type="EMBL" id="ML210482">
    <property type="protein sequence ID" value="TFK17633.1"/>
    <property type="molecule type" value="Genomic_DNA"/>
</dbReference>
<dbReference type="InterPro" id="IPR013154">
    <property type="entry name" value="ADH-like_N"/>
</dbReference>
<dbReference type="InterPro" id="IPR013149">
    <property type="entry name" value="ADH-like_C"/>
</dbReference>
<dbReference type="InterPro" id="IPR047122">
    <property type="entry name" value="Trans-enoyl_RdTase-like"/>
</dbReference>
<organism evidence="2 3">
    <name type="scientific">Coprinopsis marcescibilis</name>
    <name type="common">Agaric fungus</name>
    <name type="synonym">Psathyrella marcescibilis</name>
    <dbReference type="NCBI Taxonomy" id="230819"/>
    <lineage>
        <taxon>Eukaryota</taxon>
        <taxon>Fungi</taxon>
        <taxon>Dikarya</taxon>
        <taxon>Basidiomycota</taxon>
        <taxon>Agaricomycotina</taxon>
        <taxon>Agaricomycetes</taxon>
        <taxon>Agaricomycetidae</taxon>
        <taxon>Agaricales</taxon>
        <taxon>Agaricineae</taxon>
        <taxon>Psathyrellaceae</taxon>
        <taxon>Coprinopsis</taxon>
    </lineage>
</organism>
<gene>
    <name evidence="2" type="ORF">FA15DRAFT_710608</name>
</gene>
<dbReference type="Gene3D" id="3.90.180.10">
    <property type="entry name" value="Medium-chain alcohol dehydrogenases, catalytic domain"/>
    <property type="match status" value="1"/>
</dbReference>
<dbReference type="Pfam" id="PF00107">
    <property type="entry name" value="ADH_zinc_N"/>
    <property type="match status" value="1"/>
</dbReference>
<evidence type="ECO:0000313" key="2">
    <source>
        <dbReference type="EMBL" id="TFK17633.1"/>
    </source>
</evidence>
<dbReference type="Proteomes" id="UP000307440">
    <property type="component" value="Unassembled WGS sequence"/>
</dbReference>
<evidence type="ECO:0000313" key="3">
    <source>
        <dbReference type="Proteomes" id="UP000307440"/>
    </source>
</evidence>
<dbReference type="AlphaFoldDB" id="A0A5C3KDB5"/>
<dbReference type="OrthoDB" id="3233595at2759"/>
<accession>A0A5C3KDB5</accession>
<evidence type="ECO:0000259" key="1">
    <source>
        <dbReference type="SMART" id="SM00829"/>
    </source>
</evidence>
<dbReference type="PANTHER" id="PTHR45348:SF2">
    <property type="entry name" value="ZINC-TYPE ALCOHOL DEHYDROGENASE-LIKE PROTEIN C2E1P3.01"/>
    <property type="match status" value="1"/>
</dbReference>
<dbReference type="GO" id="GO:0016651">
    <property type="term" value="F:oxidoreductase activity, acting on NAD(P)H"/>
    <property type="evidence" value="ECO:0007669"/>
    <property type="project" value="InterPro"/>
</dbReference>
<dbReference type="PANTHER" id="PTHR45348">
    <property type="entry name" value="HYPOTHETICAL OXIDOREDUCTASE (EUROFUNG)"/>
    <property type="match status" value="1"/>
</dbReference>
<dbReference type="STRING" id="230819.A0A5C3KDB5"/>
<dbReference type="SUPFAM" id="SSF50129">
    <property type="entry name" value="GroES-like"/>
    <property type="match status" value="1"/>
</dbReference>
<dbReference type="InterPro" id="IPR036291">
    <property type="entry name" value="NAD(P)-bd_dom_sf"/>
</dbReference>
<dbReference type="SUPFAM" id="SSF51735">
    <property type="entry name" value="NAD(P)-binding Rossmann-fold domains"/>
    <property type="match status" value="1"/>
</dbReference>
<dbReference type="CDD" id="cd08249">
    <property type="entry name" value="enoyl_reductase_like"/>
    <property type="match status" value="1"/>
</dbReference>
<dbReference type="InterPro" id="IPR020843">
    <property type="entry name" value="ER"/>
</dbReference>